<sequence length="388" mass="41866">MPDEPAADDARATGQAILRVDLDALAENWRRLADRAEGAECAAVVKADAYGLGIAPVARALLEEGCETFFVAHLSEGEILRQIAPEARIFVLNGLAPEACPLFVASRLIPVLGSLPEISEWADFCREEGALHPAAIHIDTGMNRLGLGMSDLRRASDLMTAFSPVLAMSHFISAEDMSAPRNRLQIERFEQACAELPPMPASLCNSSGMFLEEAPFLDLCRPGYALYGGNPTPGNDNPMRRVIDLSTNVLQVRDVAAGETAGYNARWTAPSRRRLATINLGYADGFLRSGAEGPLGVDVFAAGHYCPVVGRISMDLAIVDISETAPLKRGDRVEVLGPQISIDELAAQSGTIGYEILTRLGPRFRREYVRSAENIARQDDIEASSSSE</sequence>
<comment type="function">
    <text evidence="7">Catalyzes the interconversion of L-alanine and D-alanine. May also act on other amino acids.</text>
</comment>
<dbReference type="SUPFAM" id="SSF51419">
    <property type="entry name" value="PLP-binding barrel"/>
    <property type="match status" value="1"/>
</dbReference>
<evidence type="ECO:0000256" key="5">
    <source>
        <dbReference type="ARBA" id="ARBA00022898"/>
    </source>
</evidence>
<dbReference type="CDD" id="cd00430">
    <property type="entry name" value="PLPDE_III_AR"/>
    <property type="match status" value="1"/>
</dbReference>
<evidence type="ECO:0000313" key="9">
    <source>
        <dbReference type="EMBL" id="MCI4683562.1"/>
    </source>
</evidence>
<evidence type="ECO:0000256" key="2">
    <source>
        <dbReference type="ARBA" id="ARBA00001933"/>
    </source>
</evidence>
<dbReference type="NCBIfam" id="TIGR00492">
    <property type="entry name" value="alr"/>
    <property type="match status" value="1"/>
</dbReference>
<feature type="domain" description="Alanine racemase C-terminal" evidence="8">
    <location>
        <begin position="242"/>
        <end position="369"/>
    </location>
</feature>
<keyword evidence="6 7" id="KW-0413">Isomerase</keyword>
<evidence type="ECO:0000256" key="3">
    <source>
        <dbReference type="ARBA" id="ARBA00007880"/>
    </source>
</evidence>
<dbReference type="Pfam" id="PF01168">
    <property type="entry name" value="Ala_racemase_N"/>
    <property type="match status" value="1"/>
</dbReference>
<dbReference type="InterPro" id="IPR000821">
    <property type="entry name" value="Ala_racemase"/>
</dbReference>
<evidence type="ECO:0000256" key="7">
    <source>
        <dbReference type="HAMAP-Rule" id="MF_01201"/>
    </source>
</evidence>
<dbReference type="HAMAP" id="MF_01201">
    <property type="entry name" value="Ala_racemase"/>
    <property type="match status" value="1"/>
</dbReference>
<comment type="catalytic activity">
    <reaction evidence="1 7">
        <text>L-alanine = D-alanine</text>
        <dbReference type="Rhea" id="RHEA:20249"/>
        <dbReference type="ChEBI" id="CHEBI:57416"/>
        <dbReference type="ChEBI" id="CHEBI:57972"/>
        <dbReference type="EC" id="5.1.1.1"/>
    </reaction>
</comment>
<keyword evidence="10" id="KW-1185">Reference proteome</keyword>
<dbReference type="InterPro" id="IPR029066">
    <property type="entry name" value="PLP-binding_barrel"/>
</dbReference>
<reference evidence="9" key="1">
    <citation type="journal article" date="2022" name="ISME J.">
        <title>Identification of active gaseous-alkane degraders at natural gas seeps.</title>
        <authorList>
            <person name="Farhan Ul Haque M."/>
            <person name="Hernandez M."/>
            <person name="Crombie A.T."/>
            <person name="Murrell J.C."/>
        </authorList>
    </citation>
    <scope>NUCLEOTIDE SEQUENCE</scope>
    <source>
        <strain evidence="9">PC2</strain>
    </source>
</reference>
<dbReference type="PRINTS" id="PR00992">
    <property type="entry name" value="ALARACEMASE"/>
</dbReference>
<feature type="active site" description="Proton acceptor; specific for L-alanine" evidence="7">
    <location>
        <position position="263"/>
    </location>
</feature>
<dbReference type="EMBL" id="JAIVFP010000001">
    <property type="protein sequence ID" value="MCI4683562.1"/>
    <property type="molecule type" value="Genomic_DNA"/>
</dbReference>
<dbReference type="SUPFAM" id="SSF50621">
    <property type="entry name" value="Alanine racemase C-terminal domain-like"/>
    <property type="match status" value="1"/>
</dbReference>
<comment type="similarity">
    <text evidence="3 7">Belongs to the alanine racemase family.</text>
</comment>
<dbReference type="Gene3D" id="3.20.20.10">
    <property type="entry name" value="Alanine racemase"/>
    <property type="match status" value="1"/>
</dbReference>
<feature type="active site" description="Proton acceptor; specific for D-alanine" evidence="7">
    <location>
        <position position="46"/>
    </location>
</feature>
<dbReference type="InterPro" id="IPR011079">
    <property type="entry name" value="Ala_racemase_C"/>
</dbReference>
<evidence type="ECO:0000259" key="8">
    <source>
        <dbReference type="SMART" id="SM01005"/>
    </source>
</evidence>
<dbReference type="SMART" id="SM01005">
    <property type="entry name" value="Ala_racemase_C"/>
    <property type="match status" value="1"/>
</dbReference>
<name>A0ABS9Z7I2_9HYPH</name>
<evidence type="ECO:0000313" key="10">
    <source>
        <dbReference type="Proteomes" id="UP001139104"/>
    </source>
</evidence>
<evidence type="ECO:0000256" key="4">
    <source>
        <dbReference type="ARBA" id="ARBA00013089"/>
    </source>
</evidence>
<evidence type="ECO:0000256" key="1">
    <source>
        <dbReference type="ARBA" id="ARBA00000316"/>
    </source>
</evidence>
<dbReference type="PANTHER" id="PTHR30511">
    <property type="entry name" value="ALANINE RACEMASE"/>
    <property type="match status" value="1"/>
</dbReference>
<feature type="binding site" evidence="7">
    <location>
        <position position="144"/>
    </location>
    <ligand>
        <name>substrate</name>
    </ligand>
</feature>
<comment type="caution">
    <text evidence="9">The sequence shown here is derived from an EMBL/GenBank/DDBJ whole genome shotgun (WGS) entry which is preliminary data.</text>
</comment>
<dbReference type="GO" id="GO:0008784">
    <property type="term" value="F:alanine racemase activity"/>
    <property type="evidence" value="ECO:0007669"/>
    <property type="project" value="UniProtKB-EC"/>
</dbReference>
<dbReference type="Gene3D" id="2.40.37.10">
    <property type="entry name" value="Lyase, Ornithine Decarboxylase, Chain A, domain 1"/>
    <property type="match status" value="1"/>
</dbReference>
<dbReference type="PROSITE" id="PS00395">
    <property type="entry name" value="ALANINE_RACEMASE"/>
    <property type="match status" value="1"/>
</dbReference>
<dbReference type="InterPro" id="IPR009006">
    <property type="entry name" value="Ala_racemase/Decarboxylase_C"/>
</dbReference>
<feature type="binding site" evidence="7">
    <location>
        <position position="314"/>
    </location>
    <ligand>
        <name>substrate</name>
    </ligand>
</feature>
<gene>
    <name evidence="9" type="primary">alr</name>
    <name evidence="9" type="ORF">K2U94_12430</name>
</gene>
<dbReference type="InterPro" id="IPR001608">
    <property type="entry name" value="Ala_racemase_N"/>
</dbReference>
<feature type="modified residue" description="N6-(pyridoxal phosphate)lysine" evidence="7">
    <location>
        <position position="46"/>
    </location>
</feature>
<dbReference type="Proteomes" id="UP001139104">
    <property type="component" value="Unassembled WGS sequence"/>
</dbReference>
<keyword evidence="5 7" id="KW-0663">Pyridoxal phosphate</keyword>
<dbReference type="Pfam" id="PF00842">
    <property type="entry name" value="Ala_racemase_C"/>
    <property type="match status" value="1"/>
</dbReference>
<accession>A0ABS9Z7I2</accession>
<dbReference type="InterPro" id="IPR020622">
    <property type="entry name" value="Ala_racemase_pyridoxalP-BS"/>
</dbReference>
<protein>
    <recommendedName>
        <fullName evidence="4 7">Alanine racemase</fullName>
        <ecNumber evidence="4 7">5.1.1.1</ecNumber>
    </recommendedName>
</protein>
<dbReference type="RefSeq" id="WP_243067509.1">
    <property type="nucleotide sequence ID" value="NZ_JAIVFK010000009.1"/>
</dbReference>
<proteinExistence type="inferred from homology"/>
<dbReference type="PANTHER" id="PTHR30511:SF0">
    <property type="entry name" value="ALANINE RACEMASE, CATABOLIC-RELATED"/>
    <property type="match status" value="1"/>
</dbReference>
<comment type="cofactor">
    <cofactor evidence="2 7">
        <name>pyridoxal 5'-phosphate</name>
        <dbReference type="ChEBI" id="CHEBI:597326"/>
    </cofactor>
</comment>
<dbReference type="EC" id="5.1.1.1" evidence="4 7"/>
<organism evidence="9 10">
    <name type="scientific">Candidatus Rhodoblastus alkanivorans</name>
    <dbReference type="NCBI Taxonomy" id="2954117"/>
    <lineage>
        <taxon>Bacteria</taxon>
        <taxon>Pseudomonadati</taxon>
        <taxon>Pseudomonadota</taxon>
        <taxon>Alphaproteobacteria</taxon>
        <taxon>Hyphomicrobiales</taxon>
        <taxon>Rhodoblastaceae</taxon>
        <taxon>Rhodoblastus</taxon>
    </lineage>
</organism>
<comment type="pathway">
    <text evidence="7">Amino-acid biosynthesis; D-alanine biosynthesis; D-alanine from L-alanine: step 1/1.</text>
</comment>
<evidence type="ECO:0000256" key="6">
    <source>
        <dbReference type="ARBA" id="ARBA00023235"/>
    </source>
</evidence>